<dbReference type="GO" id="GO:0016020">
    <property type="term" value="C:membrane"/>
    <property type="evidence" value="ECO:0007669"/>
    <property type="project" value="TreeGrafter"/>
</dbReference>
<reference evidence="4 5" key="1">
    <citation type="journal article" date="2018" name="Nat. Genet.">
        <title>The Rosa genome provides new insights in the design of modern roses.</title>
        <authorList>
            <person name="Bendahmane M."/>
        </authorList>
    </citation>
    <scope>NUCLEOTIDE SEQUENCE [LARGE SCALE GENOMIC DNA]</scope>
    <source>
        <strain evidence="5">cv. Old Blush</strain>
    </source>
</reference>
<comment type="similarity">
    <text evidence="1">Belongs to the short-chain dehydrogenases/reductases (SDR) family.</text>
</comment>
<dbReference type="Gramene" id="PRQ57919">
    <property type="protein sequence ID" value="PRQ57919"/>
    <property type="gene ID" value="RchiOBHm_Chr1g0353561"/>
</dbReference>
<keyword evidence="3 4" id="KW-0560">Oxidoreductase</keyword>
<comment type="caution">
    <text evidence="4">The sequence shown here is derived from an EMBL/GenBank/DDBJ whole genome shotgun (WGS) entry which is preliminary data.</text>
</comment>
<dbReference type="PANTHER" id="PTHR43490:SF98">
    <property type="entry name" value="OS02G0640600 PROTEIN"/>
    <property type="match status" value="1"/>
</dbReference>
<accession>A0A2P6SGX1</accession>
<dbReference type="GO" id="GO:0016491">
    <property type="term" value="F:oxidoreductase activity"/>
    <property type="evidence" value="ECO:0007669"/>
    <property type="project" value="UniProtKB-KW"/>
</dbReference>
<evidence type="ECO:0000313" key="5">
    <source>
        <dbReference type="Proteomes" id="UP000238479"/>
    </source>
</evidence>
<evidence type="ECO:0000256" key="1">
    <source>
        <dbReference type="ARBA" id="ARBA00006484"/>
    </source>
</evidence>
<keyword evidence="2" id="KW-0521">NADP</keyword>
<dbReference type="InterPro" id="IPR002347">
    <property type="entry name" value="SDR_fam"/>
</dbReference>
<evidence type="ECO:0000256" key="3">
    <source>
        <dbReference type="ARBA" id="ARBA00023002"/>
    </source>
</evidence>
<dbReference type="AlphaFoldDB" id="A0A2P6SGX1"/>
<dbReference type="STRING" id="74649.A0A2P6SGX1"/>
<gene>
    <name evidence="4" type="ORF">RchiOBHm_Chr1g0353561</name>
</gene>
<dbReference type="OMA" id="AGMAEEC"/>
<dbReference type="Proteomes" id="UP000238479">
    <property type="component" value="Chromosome 1"/>
</dbReference>
<dbReference type="PANTHER" id="PTHR43490">
    <property type="entry name" value="(+)-NEOMENTHOL DEHYDROGENASE"/>
    <property type="match status" value="1"/>
</dbReference>
<dbReference type="SUPFAM" id="SSF51735">
    <property type="entry name" value="NAD(P)-binding Rossmann-fold domains"/>
    <property type="match status" value="1"/>
</dbReference>
<dbReference type="EC" id="1.1.1.-" evidence="4"/>
<evidence type="ECO:0000256" key="2">
    <source>
        <dbReference type="ARBA" id="ARBA00022857"/>
    </source>
</evidence>
<organism evidence="4 5">
    <name type="scientific">Rosa chinensis</name>
    <name type="common">China rose</name>
    <dbReference type="NCBI Taxonomy" id="74649"/>
    <lineage>
        <taxon>Eukaryota</taxon>
        <taxon>Viridiplantae</taxon>
        <taxon>Streptophyta</taxon>
        <taxon>Embryophyta</taxon>
        <taxon>Tracheophyta</taxon>
        <taxon>Spermatophyta</taxon>
        <taxon>Magnoliopsida</taxon>
        <taxon>eudicotyledons</taxon>
        <taxon>Gunneridae</taxon>
        <taxon>Pentapetalae</taxon>
        <taxon>rosids</taxon>
        <taxon>fabids</taxon>
        <taxon>Rosales</taxon>
        <taxon>Rosaceae</taxon>
        <taxon>Rosoideae</taxon>
        <taxon>Rosoideae incertae sedis</taxon>
        <taxon>Rosa</taxon>
    </lineage>
</organism>
<dbReference type="EMBL" id="PDCK01000039">
    <property type="protein sequence ID" value="PRQ57919.1"/>
    <property type="molecule type" value="Genomic_DNA"/>
</dbReference>
<name>A0A2P6SGX1_ROSCH</name>
<protein>
    <submittedName>
        <fullName evidence="4">Putative oxidoreductase</fullName>
        <ecNumber evidence="4">1.1.1.-</ecNumber>
    </submittedName>
</protein>
<dbReference type="InterPro" id="IPR036291">
    <property type="entry name" value="NAD(P)-bd_dom_sf"/>
</dbReference>
<proteinExistence type="inferred from homology"/>
<evidence type="ECO:0000313" key="4">
    <source>
        <dbReference type="EMBL" id="PRQ57919.1"/>
    </source>
</evidence>
<dbReference type="Pfam" id="PF00106">
    <property type="entry name" value="adh_short"/>
    <property type="match status" value="1"/>
</dbReference>
<sequence>MFFLIIRRAVVTGSNQGIGFGTVTLLASEGVKVVLTALDEKRGLEAIEKLKDYGFSDLVVYHQLDVTDPIALLSLPILSKPNLGNSISCTYDVNNAGIGGTFVDPEAFKAAAAAGMAEECVKINYYGAKKMTEAFLPLLQLSDSPRVSNITSGGGQFMI</sequence>
<keyword evidence="5" id="KW-1185">Reference proteome</keyword>
<dbReference type="Gene3D" id="3.40.50.720">
    <property type="entry name" value="NAD(P)-binding Rossmann-like Domain"/>
    <property type="match status" value="1"/>
</dbReference>